<feature type="domain" description="SF4 helicase" evidence="1">
    <location>
        <begin position="153"/>
        <end position="409"/>
    </location>
</feature>
<evidence type="ECO:0000259" key="1">
    <source>
        <dbReference type="PROSITE" id="PS51199"/>
    </source>
</evidence>
<keyword evidence="2" id="KW-0067">ATP-binding</keyword>
<dbReference type="GO" id="GO:0006260">
    <property type="term" value="P:DNA replication"/>
    <property type="evidence" value="ECO:0007669"/>
    <property type="project" value="InterPro"/>
</dbReference>
<accession>A0A6F9XR62</accession>
<reference evidence="2" key="1">
    <citation type="submission" date="2019-10" db="EMBL/GenBank/DDBJ databases">
        <title>Lactobacillus agilis SY111 Whole Genome Sequencing Project.</title>
        <authorList>
            <person name="Suzuki S."/>
            <person name="Endo A."/>
            <person name="Maeno S."/>
            <person name="Shiwa Y."/>
            <person name="Matsutani M."/>
            <person name="Kajikawa A."/>
        </authorList>
    </citation>
    <scope>NUCLEOTIDE SEQUENCE</scope>
    <source>
        <strain evidence="2">SY111</strain>
    </source>
</reference>
<protein>
    <submittedName>
        <fullName evidence="2">Replicative DNA helicase</fullName>
    </submittedName>
</protein>
<dbReference type="SUPFAM" id="SSF52540">
    <property type="entry name" value="P-loop containing nucleoside triphosphate hydrolases"/>
    <property type="match status" value="1"/>
</dbReference>
<keyword evidence="2" id="KW-0378">Hydrolase</keyword>
<dbReference type="Pfam" id="PF03796">
    <property type="entry name" value="DnaB_C"/>
    <property type="match status" value="1"/>
</dbReference>
<sequence length="409" mass="46130">MFSEKVEERVIGIALKEPELADSPDFQSRYFIDDRFRAIAEALNALTSEKRTLANVWNELDNSYNQHNLPIGYEDLVALEELICGRASFYRDLQVIKRNFLENNLQLAMVNYCQNRSQAQIDKITSAIEALNTINTCDTGELTKASQAFSDQLAGEGPELIKTIPKLDKLFNGGLTGSKLIALGARPGLGKTAFGLNLVQAILEQNPTVHVDFFSLEMSKLEILKRLLSLQTQIPHSHLVNPTGHKLDVSKLAQAQAQILASNLQVYDSLRTLSSILAVIQAHASQYPHRYVVFIDYLGLITLEQQYQLDRYLQVSEITRQLKMCTLDYQLPIVMLSQLNRAVESRLNKAPQLADLRESGSIEQDANLVAFLYRPEKDLHKINLIVRKNREGCLGEVNFNFKGETMSFD</sequence>
<keyword evidence="2" id="KW-0547">Nucleotide-binding</keyword>
<dbReference type="InterPro" id="IPR027417">
    <property type="entry name" value="P-loop_NTPase"/>
</dbReference>
<organism evidence="2">
    <name type="scientific">Ligilactobacillus agilis</name>
    <dbReference type="NCBI Taxonomy" id="1601"/>
    <lineage>
        <taxon>Bacteria</taxon>
        <taxon>Bacillati</taxon>
        <taxon>Bacillota</taxon>
        <taxon>Bacilli</taxon>
        <taxon>Lactobacillales</taxon>
        <taxon>Lactobacillaceae</taxon>
        <taxon>Ligilactobacillus</taxon>
    </lineage>
</organism>
<dbReference type="GO" id="GO:0005829">
    <property type="term" value="C:cytosol"/>
    <property type="evidence" value="ECO:0007669"/>
    <property type="project" value="TreeGrafter"/>
</dbReference>
<dbReference type="RefSeq" id="WP_172585576.1">
    <property type="nucleotide sequence ID" value="NZ_BLAN01000034.1"/>
</dbReference>
<name>A0A6F9XR62_9LACO</name>
<dbReference type="PROSITE" id="PS51199">
    <property type="entry name" value="SF4_HELICASE"/>
    <property type="match status" value="1"/>
</dbReference>
<dbReference type="InterPro" id="IPR007694">
    <property type="entry name" value="DNA_helicase_DnaB-like_C"/>
</dbReference>
<keyword evidence="2" id="KW-0347">Helicase</keyword>
<dbReference type="GO" id="GO:0005524">
    <property type="term" value="F:ATP binding"/>
    <property type="evidence" value="ECO:0007669"/>
    <property type="project" value="InterPro"/>
</dbReference>
<dbReference type="Proteomes" id="UP000494178">
    <property type="component" value="Unassembled WGS sequence"/>
</dbReference>
<evidence type="ECO:0000313" key="2">
    <source>
        <dbReference type="EMBL" id="GET07687.1"/>
    </source>
</evidence>
<proteinExistence type="predicted"/>
<dbReference type="AlphaFoldDB" id="A0A6F9XR62"/>
<dbReference type="PANTHER" id="PTHR30153">
    <property type="entry name" value="REPLICATIVE DNA HELICASE DNAB"/>
    <property type="match status" value="1"/>
</dbReference>
<dbReference type="Gene3D" id="3.40.50.300">
    <property type="entry name" value="P-loop containing nucleotide triphosphate hydrolases"/>
    <property type="match status" value="1"/>
</dbReference>
<dbReference type="GO" id="GO:0003678">
    <property type="term" value="F:DNA helicase activity"/>
    <property type="evidence" value="ECO:0007669"/>
    <property type="project" value="InterPro"/>
</dbReference>
<dbReference type="EMBL" id="BLAN01000034">
    <property type="protein sequence ID" value="GET07687.1"/>
    <property type="molecule type" value="Genomic_DNA"/>
</dbReference>
<comment type="caution">
    <text evidence="2">The sequence shown here is derived from an EMBL/GenBank/DDBJ whole genome shotgun (WGS) entry which is preliminary data.</text>
</comment>
<dbReference type="PANTHER" id="PTHR30153:SF2">
    <property type="entry name" value="REPLICATIVE DNA HELICASE"/>
    <property type="match status" value="1"/>
</dbReference>
<gene>
    <name evidence="2" type="primary">dnaB_1</name>
    <name evidence="2" type="ORF">SY111_03110</name>
</gene>